<comment type="caution">
    <text evidence="2">The sequence shown here is derived from an EMBL/GenBank/DDBJ whole genome shotgun (WGS) entry which is preliminary data.</text>
</comment>
<evidence type="ECO:0000256" key="1">
    <source>
        <dbReference type="SAM" id="MobiDB-lite"/>
    </source>
</evidence>
<sequence length="396" mass="43816">MCNRYAVPSHVHHRAAGRDREQCTVFSADTAIVELFFQHIPHWNETSVISWDRKRGAGGCPTLISIPEADFYGTMVQKLIPWVDSNSEGGSLLALASRERDGGHGSVQHCHIVLLEHVQYKYCRREFKLSKDNNDLSLYGKAETITNVLGGFSSTGICPLNSDIFPDHLFRPAAPTDRPQTNAVPTDGPKGATQKSSSTTRNAKEHRMEPSPTTAPAAETSQTRPSALVTQQEISPIPSGMRSVARRKRTHEGSQIEPVAYRQSKYFISQHISTTKHKNALSKATGKKISLLPTVIATSSRKSQFAFYLCKAFLAAEIPLWKVQGCGSSARYTSCITWPVEVVCKLKMGHSSAIYLSMRNPKQPTRVAQAVEARNDSTAWSEGLWVRVPPRAWVLC</sequence>
<proteinExistence type="predicted"/>
<organism evidence="2 3">
    <name type="scientific">Periplaneta americana</name>
    <name type="common">American cockroach</name>
    <name type="synonym">Blatta americana</name>
    <dbReference type="NCBI Taxonomy" id="6978"/>
    <lineage>
        <taxon>Eukaryota</taxon>
        <taxon>Metazoa</taxon>
        <taxon>Ecdysozoa</taxon>
        <taxon>Arthropoda</taxon>
        <taxon>Hexapoda</taxon>
        <taxon>Insecta</taxon>
        <taxon>Pterygota</taxon>
        <taxon>Neoptera</taxon>
        <taxon>Polyneoptera</taxon>
        <taxon>Dictyoptera</taxon>
        <taxon>Blattodea</taxon>
        <taxon>Blattoidea</taxon>
        <taxon>Blattidae</taxon>
        <taxon>Blattinae</taxon>
        <taxon>Periplaneta</taxon>
    </lineage>
</organism>
<dbReference type="Proteomes" id="UP001148838">
    <property type="component" value="Unassembled WGS sequence"/>
</dbReference>
<gene>
    <name evidence="2" type="ORF">ANN_23690</name>
</gene>
<name>A0ABQ8SLT3_PERAM</name>
<feature type="compositionally biased region" description="Polar residues" evidence="1">
    <location>
        <begin position="211"/>
        <end position="234"/>
    </location>
</feature>
<evidence type="ECO:0000313" key="2">
    <source>
        <dbReference type="EMBL" id="KAJ4435115.1"/>
    </source>
</evidence>
<keyword evidence="3" id="KW-1185">Reference proteome</keyword>
<accession>A0ABQ8SLT3</accession>
<protein>
    <submittedName>
        <fullName evidence="2">Uncharacterized protein</fullName>
    </submittedName>
</protein>
<reference evidence="2 3" key="1">
    <citation type="journal article" date="2022" name="Allergy">
        <title>Genome assembly and annotation of Periplaneta americana reveal a comprehensive cockroach allergen profile.</title>
        <authorList>
            <person name="Wang L."/>
            <person name="Xiong Q."/>
            <person name="Saelim N."/>
            <person name="Wang L."/>
            <person name="Nong W."/>
            <person name="Wan A.T."/>
            <person name="Shi M."/>
            <person name="Liu X."/>
            <person name="Cao Q."/>
            <person name="Hui J.H.L."/>
            <person name="Sookrung N."/>
            <person name="Leung T.F."/>
            <person name="Tungtrongchitr A."/>
            <person name="Tsui S.K.W."/>
        </authorList>
    </citation>
    <scope>NUCLEOTIDE SEQUENCE [LARGE SCALE GENOMIC DNA]</scope>
    <source>
        <strain evidence="2">PWHHKU_190912</strain>
    </source>
</reference>
<dbReference type="EMBL" id="JAJSOF020000025">
    <property type="protein sequence ID" value="KAJ4435115.1"/>
    <property type="molecule type" value="Genomic_DNA"/>
</dbReference>
<evidence type="ECO:0000313" key="3">
    <source>
        <dbReference type="Proteomes" id="UP001148838"/>
    </source>
</evidence>
<feature type="region of interest" description="Disordered" evidence="1">
    <location>
        <begin position="169"/>
        <end position="253"/>
    </location>
</feature>